<organism evidence="4">
    <name type="scientific">Emiliania huxleyi</name>
    <name type="common">Coccolithophore</name>
    <name type="synonym">Pontosphaera huxleyi</name>
    <dbReference type="NCBI Taxonomy" id="2903"/>
    <lineage>
        <taxon>Eukaryota</taxon>
        <taxon>Haptista</taxon>
        <taxon>Haptophyta</taxon>
        <taxon>Prymnesiophyceae</taxon>
        <taxon>Isochrysidales</taxon>
        <taxon>Noelaerhabdaceae</taxon>
        <taxon>Emiliania</taxon>
    </lineage>
</organism>
<feature type="region of interest" description="Disordered" evidence="2">
    <location>
        <begin position="266"/>
        <end position="342"/>
    </location>
</feature>
<feature type="coiled-coil region" evidence="1">
    <location>
        <begin position="596"/>
        <end position="623"/>
    </location>
</feature>
<evidence type="ECO:0000313" key="4">
    <source>
        <dbReference type="EMBL" id="CAE0537503.1"/>
    </source>
</evidence>
<feature type="compositionally biased region" description="Low complexity" evidence="2">
    <location>
        <begin position="715"/>
        <end position="730"/>
    </location>
</feature>
<dbReference type="AlphaFoldDB" id="A0A6V2NEQ9"/>
<sequence length="999" mass="104100">MPCSLGGGDPTLVSELTGDVLSCEVPERFRGADRASALYHAFTVSAENSKGESDQSEPGPQPRLFDRARIEAERDAMEALHDSLASNGPVPIGALVGAVGEDTAVRSAAAAAPSAPEVAASVMGRLRAAAAMTDEAEAVLAHQGDGMGAVAEEASMALSSADLTAAMEQAEAVARLLHVWDVATEADGGGCITCAEYAASAAADPAIGRALAALPTLRVAIDQLTQSHAGDLSRSQLEAALRDALPPLAVEREVRMRREAAEGLLRKEEDAKRQAEEEARKREEEAAAERARRKAAKEAAAEAAAAEAAAREARRREAEGRAARGMVRAAEEQRAASSRAAASRAVREAARLKDKATAEAESEAAMSAAVSRWAEEDAALDAEHRARAEEVEARVSAAKAETEARIGEADAQALAAIAAARNMRSEIEGLRARTRVQEAKASADEAAAVGVAAATAAAEAATAAASRRAGRLGEEALAARRAATAERQAALAAEAEAQVERAAIAALEEAEAEAATQHSRSLAEAASAGRALREEEEELRRRLCIAGVREAAAVEERRFTAMQLGTARARADRRAAEAARSGDLRRREGADAVAAHRSLQSELEGLRTRVAQREENLAALRAREAAADAASAMAQRALVTLRKQLWEERSALMREAAEGREIAARGVGDLRRAEADARIAEAATPSLQATLEQRQSRSGATDAQGAVSEGEDAASRPSACPRAAESTSAGVGDGNGGGRGTSCGSGAAAGGGAGSSEGGERVAGDEGSLVDAALSALSEAAVANASRRLRSFEAWRAGEELRRLEAILGEEEAPLANAASPSDALEQELNDLRRRAAQAAETERAERRWEEGAVRAAERAASADVARELGGDTIPFAPLKGDAAADIETEGVPIVSWDHSHWRARAVQLGPGSFGFVTSTAGGLAPGGETEAQELHYRRGAQLWRAAIRGEPPAFECRRCDPSPSPAEPTGGGVSLEHSDWNGEVRVWRLPEHLDRGEG</sequence>
<proteinExistence type="predicted"/>
<feature type="coiled-coil region" evidence="1">
    <location>
        <begin position="490"/>
        <end position="542"/>
    </location>
</feature>
<feature type="compositionally biased region" description="Basic and acidic residues" evidence="2">
    <location>
        <begin position="309"/>
        <end position="322"/>
    </location>
</feature>
<keyword evidence="1" id="KW-0175">Coiled coil</keyword>
<dbReference type="EMBL" id="HBIR01013222">
    <property type="protein sequence ID" value="CAE0537502.1"/>
    <property type="molecule type" value="Transcribed_RNA"/>
</dbReference>
<dbReference type="PANTHER" id="PTHR22538">
    <property type="entry name" value="CILIA- AND FLAGELLA-ASSOCIATED PROTEIN 74"/>
    <property type="match status" value="1"/>
</dbReference>
<feature type="compositionally biased region" description="Polar residues" evidence="2">
    <location>
        <begin position="685"/>
        <end position="701"/>
    </location>
</feature>
<accession>A0A6V2NEQ9</accession>
<feature type="compositionally biased region" description="Gly residues" evidence="2">
    <location>
        <begin position="731"/>
        <end position="757"/>
    </location>
</feature>
<evidence type="ECO:0000313" key="3">
    <source>
        <dbReference type="EMBL" id="CAE0537502.1"/>
    </source>
</evidence>
<feature type="region of interest" description="Disordered" evidence="2">
    <location>
        <begin position="684"/>
        <end position="764"/>
    </location>
</feature>
<name>A0A6V2NEQ9_EMIHU</name>
<evidence type="ECO:0000256" key="2">
    <source>
        <dbReference type="SAM" id="MobiDB-lite"/>
    </source>
</evidence>
<protein>
    <submittedName>
        <fullName evidence="4">Uncharacterized protein</fullName>
    </submittedName>
</protein>
<reference evidence="4" key="1">
    <citation type="submission" date="2021-01" db="EMBL/GenBank/DDBJ databases">
        <authorList>
            <person name="Corre E."/>
            <person name="Pelletier E."/>
            <person name="Niang G."/>
            <person name="Scheremetjew M."/>
            <person name="Finn R."/>
            <person name="Kale V."/>
            <person name="Holt S."/>
            <person name="Cochrane G."/>
            <person name="Meng A."/>
            <person name="Brown T."/>
            <person name="Cohen L."/>
        </authorList>
    </citation>
    <scope>NUCLEOTIDE SEQUENCE</scope>
    <source>
        <strain evidence="4">379</strain>
    </source>
</reference>
<evidence type="ECO:0000256" key="1">
    <source>
        <dbReference type="SAM" id="Coils"/>
    </source>
</evidence>
<gene>
    <name evidence="3" type="ORF">EHUX00137_LOCUS9711</name>
    <name evidence="4" type="ORF">EHUX00137_LOCUS9712</name>
</gene>
<dbReference type="EMBL" id="HBIR01013223">
    <property type="protein sequence ID" value="CAE0537503.1"/>
    <property type="molecule type" value="Transcribed_RNA"/>
</dbReference>
<feature type="compositionally biased region" description="Basic and acidic residues" evidence="2">
    <location>
        <begin position="266"/>
        <end position="300"/>
    </location>
</feature>
<dbReference type="PANTHER" id="PTHR22538:SF0">
    <property type="entry name" value="CILIA- AND FLAGELLA-ASSOCIATED PROTEIN 74"/>
    <property type="match status" value="1"/>
</dbReference>